<sequence length="119" mass="12513">MSDPQTPIDPQQLRAEIEQTRADLGDTVEQLAAKADVKARAKQAVGDATDTAREKLAGLKDQAAQTAGVVSEKAATAKQQLANSDLPEPIRRPLPLAAIVAAAAAVIVTVVVVVRRRRA</sequence>
<name>A0ABT4BB94_9ACTN</name>
<protein>
    <submittedName>
        <fullName evidence="2">DUF3618 domain-containing protein</fullName>
    </submittedName>
</protein>
<dbReference type="RefSeq" id="WP_267568296.1">
    <property type="nucleotide sequence ID" value="NZ_JAPNTZ010000016.1"/>
</dbReference>
<reference evidence="2" key="1">
    <citation type="submission" date="2022-11" db="EMBL/GenBank/DDBJ databases">
        <authorList>
            <person name="Somphong A."/>
            <person name="Phongsopitanun W."/>
        </authorList>
    </citation>
    <scope>NUCLEOTIDE SEQUENCE</scope>
    <source>
        <strain evidence="2">Pm04-4</strain>
    </source>
</reference>
<feature type="transmembrane region" description="Helical" evidence="1">
    <location>
        <begin position="94"/>
        <end position="114"/>
    </location>
</feature>
<gene>
    <name evidence="2" type="ORF">OWR29_37715</name>
</gene>
<evidence type="ECO:0000256" key="1">
    <source>
        <dbReference type="SAM" id="Phobius"/>
    </source>
</evidence>
<dbReference type="Pfam" id="PF12277">
    <property type="entry name" value="DUF3618"/>
    <property type="match status" value="1"/>
</dbReference>
<accession>A0ABT4BB94</accession>
<comment type="caution">
    <text evidence="2">The sequence shown here is derived from an EMBL/GenBank/DDBJ whole genome shotgun (WGS) entry which is preliminary data.</text>
</comment>
<keyword evidence="1" id="KW-1133">Transmembrane helix</keyword>
<evidence type="ECO:0000313" key="2">
    <source>
        <dbReference type="EMBL" id="MCY1143771.1"/>
    </source>
</evidence>
<keyword evidence="1" id="KW-0812">Transmembrane</keyword>
<evidence type="ECO:0000313" key="3">
    <source>
        <dbReference type="Proteomes" id="UP001151002"/>
    </source>
</evidence>
<dbReference type="Proteomes" id="UP001151002">
    <property type="component" value="Unassembled WGS sequence"/>
</dbReference>
<dbReference type="InterPro" id="IPR022062">
    <property type="entry name" value="DUF3618"/>
</dbReference>
<organism evidence="2 3">
    <name type="scientific">Paractinoplanes pyxinae</name>
    <dbReference type="NCBI Taxonomy" id="2997416"/>
    <lineage>
        <taxon>Bacteria</taxon>
        <taxon>Bacillati</taxon>
        <taxon>Actinomycetota</taxon>
        <taxon>Actinomycetes</taxon>
        <taxon>Micromonosporales</taxon>
        <taxon>Micromonosporaceae</taxon>
        <taxon>Paractinoplanes</taxon>
    </lineage>
</organism>
<proteinExistence type="predicted"/>
<keyword evidence="1" id="KW-0472">Membrane</keyword>
<keyword evidence="3" id="KW-1185">Reference proteome</keyword>
<dbReference type="EMBL" id="JAPNTZ010000016">
    <property type="protein sequence ID" value="MCY1143771.1"/>
    <property type="molecule type" value="Genomic_DNA"/>
</dbReference>